<organism evidence="1 2">
    <name type="scientific">Methanophagales virus PBV300</name>
    <dbReference type="NCBI Taxonomy" id="2987731"/>
    <lineage>
        <taxon>Viruses</taxon>
        <taxon>Adnaviria</taxon>
        <taxon>Zilligvirae</taxon>
        <taxon>Taleaviricota</taxon>
        <taxon>Tokiviricetes</taxon>
        <taxon>Maximonvirales</taxon>
        <taxon>Ahmunviridae</taxon>
        <taxon>Yumkaaxvirus</taxon>
        <taxon>Yumkaaxvirus pescaderoense</taxon>
    </lineage>
</organism>
<reference evidence="1 2" key="1">
    <citation type="submission" date="2022-09" db="EMBL/GenBank/DDBJ databases">
        <title>Evolutionary Diversification of Methanotrophic Ca. Methanophagales (ANME-1) and Their Expansive Virome.</title>
        <authorList>
            <person name="Laso-Perez R."/>
            <person name="Wu F."/>
            <person name="Cremiere A."/>
            <person name="Speth D.R."/>
            <person name="Magyar J.S."/>
            <person name="Krupovic M."/>
            <person name="Orphan V.J."/>
        </authorList>
    </citation>
    <scope>NUCLEOTIDE SEQUENCE [LARGE SCALE GENOMIC DNA]</scope>
    <source>
        <strain evidence="1">PBV300</strain>
    </source>
</reference>
<dbReference type="Proteomes" id="UP001156320">
    <property type="component" value="Segment"/>
</dbReference>
<gene>
    <name evidence="1" type="ORF">JBCDKDKM_00016</name>
</gene>
<evidence type="ECO:0000313" key="2">
    <source>
        <dbReference type="Proteomes" id="UP001156320"/>
    </source>
</evidence>
<proteinExistence type="predicted"/>
<evidence type="ECO:0000313" key="1">
    <source>
        <dbReference type="EMBL" id="UYL64978.1"/>
    </source>
</evidence>
<accession>A0ABY6GM31</accession>
<protein>
    <submittedName>
        <fullName evidence="1">Uncharacterized protein</fullName>
    </submittedName>
</protein>
<name>A0ABY6GM31_9VIRU</name>
<keyword evidence="2" id="KW-1185">Reference proteome</keyword>
<dbReference type="EMBL" id="OP413840">
    <property type="protein sequence ID" value="UYL64978.1"/>
    <property type="molecule type" value="Genomic_DNA"/>
</dbReference>
<sequence length="146" mass="16209">MRGKDKIGVRCTFRIYLEEGRKRIKAEEKDVITDAGLEHAVKLLAGIEMKPFKYIAVGTGTTPESETDTELENEIARTMATAEYTQLAEVGISAKFSWDIDTEISEAGLFNASENGVMFARVVFPKLVVPANIYAVVEFEISLERA</sequence>